<evidence type="ECO:0000313" key="3">
    <source>
        <dbReference type="Proteomes" id="UP000198649"/>
    </source>
</evidence>
<protein>
    <submittedName>
        <fullName evidence="2">Uncharacterized protein</fullName>
    </submittedName>
</protein>
<evidence type="ECO:0000256" key="1">
    <source>
        <dbReference type="SAM" id="SignalP"/>
    </source>
</evidence>
<dbReference type="EMBL" id="FOQG01000014">
    <property type="protein sequence ID" value="SFI90636.1"/>
    <property type="molecule type" value="Genomic_DNA"/>
</dbReference>
<dbReference type="Proteomes" id="UP000198649">
    <property type="component" value="Unassembled WGS sequence"/>
</dbReference>
<dbReference type="OrthoDB" id="9996689at2"/>
<feature type="chain" id="PRO_5011687421" evidence="1">
    <location>
        <begin position="21"/>
        <end position="135"/>
    </location>
</feature>
<name>A0A1I3M1Q9_9ACTN</name>
<accession>A0A1I3M1Q9</accession>
<keyword evidence="3" id="KW-1185">Reference proteome</keyword>
<dbReference type="STRING" id="1005945.SAMN05216561_114156"/>
<evidence type="ECO:0000313" key="2">
    <source>
        <dbReference type="EMBL" id="SFI90636.1"/>
    </source>
</evidence>
<reference evidence="2 3" key="1">
    <citation type="submission" date="2016-10" db="EMBL/GenBank/DDBJ databases">
        <authorList>
            <person name="de Groot N.N."/>
        </authorList>
    </citation>
    <scope>NUCLEOTIDE SEQUENCE [LARGE SCALE GENOMIC DNA]</scope>
    <source>
        <strain evidence="2 3">CGMCC 1.11156</strain>
    </source>
</reference>
<dbReference type="RefSeq" id="WP_091115593.1">
    <property type="nucleotide sequence ID" value="NZ_BKAF01000017.1"/>
</dbReference>
<feature type="signal peptide" evidence="1">
    <location>
        <begin position="1"/>
        <end position="20"/>
    </location>
</feature>
<proteinExistence type="predicted"/>
<dbReference type="AlphaFoldDB" id="A0A1I3M1Q9"/>
<keyword evidence="1" id="KW-0732">Signal</keyword>
<sequence>MATAAALLLTSLIGLVGCGAEEGTAEPVFDVGAPTASGIDPALASVAADVERLAVRLEGFYRSEDAYPRDLAGALASLGPAGQELSEGNQIGTYVYDEDAVEFRLCVEAPGGAWATYDTAPMSVRETGEGGCPDV</sequence>
<gene>
    <name evidence="2" type="ORF">SAMN05216561_114156</name>
</gene>
<organism evidence="2 3">
    <name type="scientific">Nocardioides psychrotolerans</name>
    <dbReference type="NCBI Taxonomy" id="1005945"/>
    <lineage>
        <taxon>Bacteria</taxon>
        <taxon>Bacillati</taxon>
        <taxon>Actinomycetota</taxon>
        <taxon>Actinomycetes</taxon>
        <taxon>Propionibacteriales</taxon>
        <taxon>Nocardioidaceae</taxon>
        <taxon>Nocardioides</taxon>
    </lineage>
</organism>